<keyword evidence="3" id="KW-1185">Reference proteome</keyword>
<evidence type="ECO:0000313" key="3">
    <source>
        <dbReference type="Proteomes" id="UP000182658"/>
    </source>
</evidence>
<dbReference type="Proteomes" id="UP000182658">
    <property type="component" value="Unassembled WGS sequence"/>
</dbReference>
<feature type="region of interest" description="Disordered" evidence="1">
    <location>
        <begin position="1"/>
        <end position="33"/>
    </location>
</feature>
<evidence type="ECO:0000313" key="2">
    <source>
        <dbReference type="EMBL" id="OIW34657.1"/>
    </source>
</evidence>
<dbReference type="InParanoid" id="A0A1J7JMN2"/>
<reference evidence="2 3" key="1">
    <citation type="submission" date="2016-10" db="EMBL/GenBank/DDBJ databases">
        <title>Draft genome sequence of Coniochaeta ligniaria NRRL30616, a lignocellulolytic fungus for bioabatement of inhibitors in plant biomass hydrolysates.</title>
        <authorList>
            <consortium name="DOE Joint Genome Institute"/>
            <person name="Jimenez D.J."/>
            <person name="Hector R.E."/>
            <person name="Riley R."/>
            <person name="Sun H."/>
            <person name="Grigoriev I.V."/>
            <person name="Van Elsas J.D."/>
            <person name="Nichols N.N."/>
        </authorList>
    </citation>
    <scope>NUCLEOTIDE SEQUENCE [LARGE SCALE GENOMIC DNA]</scope>
    <source>
        <strain evidence="2 3">NRRL 30616</strain>
    </source>
</reference>
<dbReference type="OrthoDB" id="4589721at2759"/>
<proteinExistence type="predicted"/>
<name>A0A1J7JMN2_9PEZI</name>
<protein>
    <submittedName>
        <fullName evidence="2">Uncharacterized protein</fullName>
    </submittedName>
</protein>
<gene>
    <name evidence="2" type="ORF">CONLIGDRAFT_675623</name>
</gene>
<dbReference type="EMBL" id="KV875093">
    <property type="protein sequence ID" value="OIW34657.1"/>
    <property type="molecule type" value="Genomic_DNA"/>
</dbReference>
<dbReference type="AlphaFoldDB" id="A0A1J7JMN2"/>
<evidence type="ECO:0000256" key="1">
    <source>
        <dbReference type="SAM" id="MobiDB-lite"/>
    </source>
</evidence>
<accession>A0A1J7JMN2</accession>
<sequence>MGSENKKIRPAQAANKLSKGVNTATERPTYGQLADSRLEHTMLHDDGKKYGNKTYICACKNCICGGTVDMPGDVCDRCVTCDTFRG</sequence>
<organism evidence="2 3">
    <name type="scientific">Coniochaeta ligniaria NRRL 30616</name>
    <dbReference type="NCBI Taxonomy" id="1408157"/>
    <lineage>
        <taxon>Eukaryota</taxon>
        <taxon>Fungi</taxon>
        <taxon>Dikarya</taxon>
        <taxon>Ascomycota</taxon>
        <taxon>Pezizomycotina</taxon>
        <taxon>Sordariomycetes</taxon>
        <taxon>Sordariomycetidae</taxon>
        <taxon>Coniochaetales</taxon>
        <taxon>Coniochaetaceae</taxon>
        <taxon>Coniochaeta</taxon>
    </lineage>
</organism>